<proteinExistence type="inferred from homology"/>
<reference evidence="7" key="1">
    <citation type="submission" date="2022-10" db="EMBL/GenBank/DDBJ databases">
        <authorList>
            <person name="Byrne P K."/>
        </authorList>
    </citation>
    <scope>NUCLEOTIDE SEQUENCE</scope>
    <source>
        <strain evidence="7">CBS7001</strain>
    </source>
</reference>
<keyword evidence="1 4" id="KW-0349">Heme</keyword>
<evidence type="ECO:0000256" key="4">
    <source>
        <dbReference type="RuleBase" id="RU362121"/>
    </source>
</evidence>
<dbReference type="EMBL" id="OX365924">
    <property type="protein sequence ID" value="CAI4048453.1"/>
    <property type="molecule type" value="Genomic_DNA"/>
</dbReference>
<evidence type="ECO:0000259" key="6">
    <source>
        <dbReference type="PROSITE" id="PS50255"/>
    </source>
</evidence>
<keyword evidence="3 4" id="KW-0408">Iron</keyword>
<comment type="similarity">
    <text evidence="4">Belongs to the cytochrome b5 family.</text>
</comment>
<dbReference type="Pfam" id="PF00173">
    <property type="entry name" value="Cyt-b5"/>
    <property type="match status" value="1"/>
</dbReference>
<protein>
    <recommendedName>
        <fullName evidence="6">Cytochrome b5 heme-binding domain-containing protein</fullName>
    </recommendedName>
</protein>
<dbReference type="InterPro" id="IPR051872">
    <property type="entry name" value="Cytochrome_b5/Flavoprotein_Rdt"/>
</dbReference>
<dbReference type="GO" id="GO:0020037">
    <property type="term" value="F:heme binding"/>
    <property type="evidence" value="ECO:0007669"/>
    <property type="project" value="UniProtKB-UniRule"/>
</dbReference>
<dbReference type="GO" id="GO:0005737">
    <property type="term" value="C:cytoplasm"/>
    <property type="evidence" value="ECO:0007669"/>
    <property type="project" value="TreeGrafter"/>
</dbReference>
<dbReference type="InterPro" id="IPR018506">
    <property type="entry name" value="Cyt_B5_heme-BS"/>
</dbReference>
<gene>
    <name evidence="7" type="primary">SUVC13G2070</name>
    <name evidence="7" type="ORF">SUVC_13G2070</name>
</gene>
<evidence type="ECO:0000256" key="1">
    <source>
        <dbReference type="ARBA" id="ARBA00022617"/>
    </source>
</evidence>
<feature type="compositionally biased region" description="Polar residues" evidence="5">
    <location>
        <begin position="23"/>
        <end position="35"/>
    </location>
</feature>
<dbReference type="PROSITE" id="PS00191">
    <property type="entry name" value="CYTOCHROME_B5_1"/>
    <property type="match status" value="1"/>
</dbReference>
<evidence type="ECO:0000313" key="8">
    <source>
        <dbReference type="Proteomes" id="UP001162090"/>
    </source>
</evidence>
<dbReference type="GO" id="GO:0004128">
    <property type="term" value="F:cytochrome-b5 reductase activity, acting on NAD(P)H"/>
    <property type="evidence" value="ECO:0007669"/>
    <property type="project" value="TreeGrafter"/>
</dbReference>
<dbReference type="SUPFAM" id="SSF55856">
    <property type="entry name" value="Cytochrome b5-like heme/steroid binding domain"/>
    <property type="match status" value="1"/>
</dbReference>
<dbReference type="PANTHER" id="PTHR46237">
    <property type="entry name" value="CYTOCHROME B5 REDUCTASE 4 FAMILY MEMBER"/>
    <property type="match status" value="1"/>
</dbReference>
<name>A0AA35J5V8_SACUV</name>
<dbReference type="InterPro" id="IPR001199">
    <property type="entry name" value="Cyt_B5-like_heme/steroid-bd"/>
</dbReference>
<dbReference type="InterPro" id="IPR036400">
    <property type="entry name" value="Cyt_B5-like_heme/steroid_sf"/>
</dbReference>
<dbReference type="SMART" id="SM01117">
    <property type="entry name" value="Cyt-b5"/>
    <property type="match status" value="1"/>
</dbReference>
<evidence type="ECO:0000256" key="3">
    <source>
        <dbReference type="ARBA" id="ARBA00023004"/>
    </source>
</evidence>
<dbReference type="Gene3D" id="3.10.120.10">
    <property type="entry name" value="Cytochrome b5-like heme/steroid binding domain"/>
    <property type="match status" value="1"/>
</dbReference>
<dbReference type="PROSITE" id="PS50255">
    <property type="entry name" value="CYTOCHROME_B5_2"/>
    <property type="match status" value="1"/>
</dbReference>
<dbReference type="AlphaFoldDB" id="A0AA35J5V8"/>
<evidence type="ECO:0000256" key="2">
    <source>
        <dbReference type="ARBA" id="ARBA00022723"/>
    </source>
</evidence>
<organism evidence="7 8">
    <name type="scientific">Saccharomyces uvarum</name>
    <name type="common">Yeast</name>
    <name type="synonym">Saccharomyces bayanus var. uvarum</name>
    <dbReference type="NCBI Taxonomy" id="230603"/>
    <lineage>
        <taxon>Eukaryota</taxon>
        <taxon>Fungi</taxon>
        <taxon>Dikarya</taxon>
        <taxon>Ascomycota</taxon>
        <taxon>Saccharomycotina</taxon>
        <taxon>Saccharomycetes</taxon>
        <taxon>Saccharomycetales</taxon>
        <taxon>Saccharomycetaceae</taxon>
        <taxon>Saccharomyces</taxon>
    </lineage>
</organism>
<sequence>MNNHGINRDGTDPKLNVRFSAPQRINVTQPTTSSPLHMPVSRSARKPLVRTKVKLDPGHSALDWHSLTSNPENYHTKFISLQLIQDLLDDPIFQRDNYKFSPSQLKTQLLLQKIPLYKMMPPLRINREIVKKHCKGEDEFWCVINGKVYDISGYLKFHPGGSKIVLRHRDSDDLITLFNKYHQWVNYEKLLQVCFIGLVCE</sequence>
<dbReference type="PANTHER" id="PTHR46237:SF1">
    <property type="entry name" value="CYTOCHROME B5 REDUCTASE 4"/>
    <property type="match status" value="1"/>
</dbReference>
<keyword evidence="2 4" id="KW-0479">Metal-binding</keyword>
<dbReference type="GO" id="GO:0046872">
    <property type="term" value="F:metal ion binding"/>
    <property type="evidence" value="ECO:0007669"/>
    <property type="project" value="UniProtKB-UniRule"/>
</dbReference>
<dbReference type="Proteomes" id="UP001162090">
    <property type="component" value="Chromosome 13"/>
</dbReference>
<evidence type="ECO:0000256" key="5">
    <source>
        <dbReference type="SAM" id="MobiDB-lite"/>
    </source>
</evidence>
<feature type="region of interest" description="Disordered" evidence="5">
    <location>
        <begin position="23"/>
        <end position="43"/>
    </location>
</feature>
<evidence type="ECO:0000313" key="7">
    <source>
        <dbReference type="EMBL" id="CAI4048453.1"/>
    </source>
</evidence>
<feature type="domain" description="Cytochrome b5 heme-binding" evidence="6">
    <location>
        <begin position="122"/>
        <end position="200"/>
    </location>
</feature>
<accession>A0AA35J5V8</accession>